<name>B7PPB7_IXOSC</name>
<dbReference type="EnsemblMetazoa" id="ISCW005706-RA">
    <property type="protein sequence ID" value="ISCW005706-PA"/>
    <property type="gene ID" value="ISCW005706"/>
</dbReference>
<keyword evidence="4" id="KW-1185">Reference proteome</keyword>
<reference evidence="3" key="2">
    <citation type="submission" date="2020-05" db="UniProtKB">
        <authorList>
            <consortium name="EnsemblMetazoa"/>
        </authorList>
    </citation>
    <scope>IDENTIFICATION</scope>
    <source>
        <strain evidence="3">wikel</strain>
    </source>
</reference>
<dbReference type="Proteomes" id="UP000001555">
    <property type="component" value="Unassembled WGS sequence"/>
</dbReference>
<dbReference type="PaxDb" id="6945-B7PPB7"/>
<dbReference type="VEuPathDB" id="VectorBase:ISCW005706"/>
<evidence type="ECO:0000313" key="4">
    <source>
        <dbReference type="Proteomes" id="UP000001555"/>
    </source>
</evidence>
<feature type="compositionally biased region" description="Basic and acidic residues" evidence="1">
    <location>
        <begin position="66"/>
        <end position="85"/>
    </location>
</feature>
<dbReference type="EMBL" id="ABJB010156388">
    <property type="status" value="NOT_ANNOTATED_CDS"/>
    <property type="molecule type" value="Genomic_DNA"/>
</dbReference>
<evidence type="ECO:0000256" key="1">
    <source>
        <dbReference type="SAM" id="MobiDB-lite"/>
    </source>
</evidence>
<feature type="compositionally biased region" description="Low complexity" evidence="1">
    <location>
        <begin position="131"/>
        <end position="148"/>
    </location>
</feature>
<dbReference type="InParanoid" id="B7PPB7"/>
<evidence type="ECO:0000313" key="2">
    <source>
        <dbReference type="EMBL" id="EEC08439.1"/>
    </source>
</evidence>
<organism>
    <name type="scientific">Ixodes scapularis</name>
    <name type="common">Black-legged tick</name>
    <name type="synonym">Deer tick</name>
    <dbReference type="NCBI Taxonomy" id="6945"/>
    <lineage>
        <taxon>Eukaryota</taxon>
        <taxon>Metazoa</taxon>
        <taxon>Ecdysozoa</taxon>
        <taxon>Arthropoda</taxon>
        <taxon>Chelicerata</taxon>
        <taxon>Arachnida</taxon>
        <taxon>Acari</taxon>
        <taxon>Parasitiformes</taxon>
        <taxon>Ixodida</taxon>
        <taxon>Ixodoidea</taxon>
        <taxon>Ixodidae</taxon>
        <taxon>Ixodinae</taxon>
        <taxon>Ixodes</taxon>
    </lineage>
</organism>
<feature type="region of interest" description="Disordered" evidence="1">
    <location>
        <begin position="42"/>
        <end position="148"/>
    </location>
</feature>
<proteinExistence type="predicted"/>
<dbReference type="HOGENOM" id="CLU_1403900_0_0_1"/>
<feature type="region of interest" description="Disordered" evidence="1">
    <location>
        <begin position="1"/>
        <end position="24"/>
    </location>
</feature>
<dbReference type="VEuPathDB" id="VectorBase:ISCI005706"/>
<dbReference type="AlphaFoldDB" id="B7PPB7"/>
<gene>
    <name evidence="2" type="ORF">IscW_ISCW005706</name>
</gene>
<feature type="compositionally biased region" description="Basic and acidic residues" evidence="1">
    <location>
        <begin position="15"/>
        <end position="24"/>
    </location>
</feature>
<dbReference type="EMBL" id="DS756791">
    <property type="protein sequence ID" value="EEC08439.1"/>
    <property type="molecule type" value="Genomic_DNA"/>
</dbReference>
<evidence type="ECO:0000313" key="3">
    <source>
        <dbReference type="EnsemblMetazoa" id="ISCW005706-PA"/>
    </source>
</evidence>
<reference evidence="2 4" key="1">
    <citation type="submission" date="2008-03" db="EMBL/GenBank/DDBJ databases">
        <title>Annotation of Ixodes scapularis.</title>
        <authorList>
            <consortium name="Ixodes scapularis Genome Project Consortium"/>
            <person name="Caler E."/>
            <person name="Hannick L.I."/>
            <person name="Bidwell S."/>
            <person name="Joardar V."/>
            <person name="Thiagarajan M."/>
            <person name="Amedeo P."/>
            <person name="Galinsky K.J."/>
            <person name="Schobel S."/>
            <person name="Inman J."/>
            <person name="Hostetler J."/>
            <person name="Miller J."/>
            <person name="Hammond M."/>
            <person name="Megy K."/>
            <person name="Lawson D."/>
            <person name="Kodira C."/>
            <person name="Sutton G."/>
            <person name="Meyer J."/>
            <person name="Hill C.A."/>
            <person name="Birren B."/>
            <person name="Nene V."/>
            <person name="Collins F."/>
            <person name="Alarcon-Chaidez F."/>
            <person name="Wikel S."/>
            <person name="Strausberg R."/>
        </authorList>
    </citation>
    <scope>NUCLEOTIDE SEQUENCE [LARGE SCALE GENOMIC DNA]</scope>
    <source>
        <strain evidence="4">Wikel</strain>
        <strain evidence="2">Wikel colony</strain>
    </source>
</reference>
<protein>
    <submittedName>
        <fullName evidence="2 3">Uncharacterized protein</fullName>
    </submittedName>
</protein>
<accession>B7PPB7</accession>
<sequence>MFDSASRPRSGFPRTADRAARAGVELERRVTCYPDRVLGSRLAGPGARTQQVGGTGGACRSRRARSNRECADDRPRWRGPRDRGPRRAAPWQSWASAMYGMVSSQSGGGKGRSLRRPQLGRGSPRAPPGCSSAVAADPASSPGASRAAGGTVTGAFYARLLGFLKHTWTGLTMAVGKRPHHAVRDSVPASARTP</sequence>